<protein>
    <recommendedName>
        <fullName evidence="4">RING-type E3 ubiquitin transferase</fullName>
        <ecNumber evidence="4">2.3.2.27</ecNumber>
    </recommendedName>
</protein>
<dbReference type="GO" id="GO:0031624">
    <property type="term" value="F:ubiquitin conjugating enzyme binding"/>
    <property type="evidence" value="ECO:0007669"/>
    <property type="project" value="TreeGrafter"/>
</dbReference>
<dbReference type="Proteomes" id="UP001153712">
    <property type="component" value="Chromosome 1"/>
</dbReference>
<dbReference type="SUPFAM" id="SSF49599">
    <property type="entry name" value="TRAF domain-like"/>
    <property type="match status" value="1"/>
</dbReference>
<comment type="similarity">
    <text evidence="3">Belongs to the SINA (Seven in absentia) family.</text>
</comment>
<evidence type="ECO:0000256" key="3">
    <source>
        <dbReference type="ARBA" id="ARBA00009119"/>
    </source>
</evidence>
<dbReference type="SUPFAM" id="SSF57850">
    <property type="entry name" value="RING/U-box"/>
    <property type="match status" value="1"/>
</dbReference>
<comment type="pathway">
    <text evidence="2">Protein modification; protein ubiquitination.</text>
</comment>
<evidence type="ECO:0000256" key="5">
    <source>
        <dbReference type="ARBA" id="ARBA00022679"/>
    </source>
</evidence>
<dbReference type="InterPro" id="IPR049548">
    <property type="entry name" value="Sina-like_RING"/>
</dbReference>
<dbReference type="OrthoDB" id="8182903at2759"/>
<evidence type="ECO:0000256" key="6">
    <source>
        <dbReference type="ARBA" id="ARBA00022723"/>
    </source>
</evidence>
<dbReference type="PANTHER" id="PTHR45877">
    <property type="entry name" value="E3 UBIQUITIN-PROTEIN LIGASE SIAH2"/>
    <property type="match status" value="1"/>
</dbReference>
<keyword evidence="9" id="KW-0862">Zinc</keyword>
<keyword evidence="5" id="KW-0808">Transferase</keyword>
<comment type="catalytic activity">
    <reaction evidence="1">
        <text>S-ubiquitinyl-[E2 ubiquitin-conjugating enzyme]-L-cysteine + [acceptor protein]-L-lysine = [E2 ubiquitin-conjugating enzyme]-L-cysteine + N(6)-ubiquitinyl-[acceptor protein]-L-lysine.</text>
        <dbReference type="EC" id="2.3.2.27"/>
    </reaction>
</comment>
<evidence type="ECO:0000256" key="4">
    <source>
        <dbReference type="ARBA" id="ARBA00012483"/>
    </source>
</evidence>
<keyword evidence="6" id="KW-0479">Metal-binding</keyword>
<evidence type="ECO:0000256" key="7">
    <source>
        <dbReference type="ARBA" id="ARBA00022771"/>
    </source>
</evidence>
<evidence type="ECO:0000256" key="2">
    <source>
        <dbReference type="ARBA" id="ARBA00004906"/>
    </source>
</evidence>
<evidence type="ECO:0000256" key="10">
    <source>
        <dbReference type="PROSITE-ProRule" id="PRU00455"/>
    </source>
</evidence>
<dbReference type="Pfam" id="PF21361">
    <property type="entry name" value="Sina_ZnF"/>
    <property type="match status" value="1"/>
</dbReference>
<dbReference type="Gene3D" id="3.30.40.10">
    <property type="entry name" value="Zinc/RING finger domain, C3HC4 (zinc finger)"/>
    <property type="match status" value="2"/>
</dbReference>
<dbReference type="PROSITE" id="PS50089">
    <property type="entry name" value="ZF_RING_2"/>
    <property type="match status" value="1"/>
</dbReference>
<dbReference type="GO" id="GO:0008270">
    <property type="term" value="F:zinc ion binding"/>
    <property type="evidence" value="ECO:0007669"/>
    <property type="project" value="UniProtKB-KW"/>
</dbReference>
<feature type="domain" description="SIAH-type" evidence="12">
    <location>
        <begin position="72"/>
        <end position="132"/>
    </location>
</feature>
<keyword evidence="7 10" id="KW-0863">Zinc-finger</keyword>
<dbReference type="EMBL" id="OU900094">
    <property type="protein sequence ID" value="CAG9854823.1"/>
    <property type="molecule type" value="Genomic_DNA"/>
</dbReference>
<dbReference type="GO" id="GO:0043161">
    <property type="term" value="P:proteasome-mediated ubiquitin-dependent protein catabolic process"/>
    <property type="evidence" value="ECO:0007669"/>
    <property type="project" value="TreeGrafter"/>
</dbReference>
<dbReference type="GO" id="GO:0061630">
    <property type="term" value="F:ubiquitin protein ligase activity"/>
    <property type="evidence" value="ECO:0007669"/>
    <property type="project" value="UniProtKB-EC"/>
</dbReference>
<dbReference type="AlphaFoldDB" id="A0A9N9TJ46"/>
<evidence type="ECO:0000313" key="14">
    <source>
        <dbReference type="Proteomes" id="UP001153712"/>
    </source>
</evidence>
<evidence type="ECO:0000256" key="1">
    <source>
        <dbReference type="ARBA" id="ARBA00000900"/>
    </source>
</evidence>
<dbReference type="InterPro" id="IPR001841">
    <property type="entry name" value="Znf_RING"/>
</dbReference>
<accession>A0A9N9TJ46</accession>
<dbReference type="Pfam" id="PF21362">
    <property type="entry name" value="Sina_RING"/>
    <property type="match status" value="1"/>
</dbReference>
<dbReference type="InterPro" id="IPR004162">
    <property type="entry name" value="SINA-like_animal"/>
</dbReference>
<dbReference type="PROSITE" id="PS51081">
    <property type="entry name" value="ZF_SIAH"/>
    <property type="match status" value="1"/>
</dbReference>
<gene>
    <name evidence="13" type="ORF">PHYEVI_LOCUS1283</name>
</gene>
<evidence type="ECO:0000259" key="11">
    <source>
        <dbReference type="PROSITE" id="PS50089"/>
    </source>
</evidence>
<keyword evidence="14" id="KW-1185">Reference proteome</keyword>
<sequence length="258" mass="30373">MADNNSVVNLEATLRTKFECPVCFKYMIPPIRLCLSGHIYCDYCFEKIRKCALCRANKSAYRCIVLEQIYAMLTFPCKYAEHGCNFVGKGDIMTTHQDYCEYSSAFCPLRFNRCQWKGMRSEMVTHCNDIHADNTFFVTEQKLKVTNFCNLMDRNYFIIFYVYDNLFRCVWDIKQDTGVMRFAVYSLCLQNSDKLFSYRISVLFEGADVISLEGPCFHMNDDNMRFLDKKYLSTNYNMIRDFCDTNGDINYTINIIKK</sequence>
<dbReference type="InterPro" id="IPR013010">
    <property type="entry name" value="Znf_SIAH"/>
</dbReference>
<name>A0A9N9TJ46_PHYSR</name>
<organism evidence="13 14">
    <name type="scientific">Phyllotreta striolata</name>
    <name type="common">Striped flea beetle</name>
    <name type="synonym">Crioceris striolata</name>
    <dbReference type="NCBI Taxonomy" id="444603"/>
    <lineage>
        <taxon>Eukaryota</taxon>
        <taxon>Metazoa</taxon>
        <taxon>Ecdysozoa</taxon>
        <taxon>Arthropoda</taxon>
        <taxon>Hexapoda</taxon>
        <taxon>Insecta</taxon>
        <taxon>Pterygota</taxon>
        <taxon>Neoptera</taxon>
        <taxon>Endopterygota</taxon>
        <taxon>Coleoptera</taxon>
        <taxon>Polyphaga</taxon>
        <taxon>Cucujiformia</taxon>
        <taxon>Chrysomeloidea</taxon>
        <taxon>Chrysomelidae</taxon>
        <taxon>Galerucinae</taxon>
        <taxon>Alticini</taxon>
        <taxon>Phyllotreta</taxon>
    </lineage>
</organism>
<evidence type="ECO:0000256" key="8">
    <source>
        <dbReference type="ARBA" id="ARBA00022786"/>
    </source>
</evidence>
<reference evidence="13" key="1">
    <citation type="submission" date="2022-01" db="EMBL/GenBank/DDBJ databases">
        <authorList>
            <person name="King R."/>
        </authorList>
    </citation>
    <scope>NUCLEOTIDE SEQUENCE</scope>
</reference>
<feature type="domain" description="RING-type" evidence="11">
    <location>
        <begin position="20"/>
        <end position="55"/>
    </location>
</feature>
<dbReference type="InterPro" id="IPR013083">
    <property type="entry name" value="Znf_RING/FYVE/PHD"/>
</dbReference>
<proteinExistence type="inferred from homology"/>
<dbReference type="PANTHER" id="PTHR45877:SF2">
    <property type="entry name" value="E3 UBIQUITIN-PROTEIN LIGASE SINA-RELATED"/>
    <property type="match status" value="1"/>
</dbReference>
<evidence type="ECO:0000259" key="12">
    <source>
        <dbReference type="PROSITE" id="PS51081"/>
    </source>
</evidence>
<evidence type="ECO:0000256" key="9">
    <source>
        <dbReference type="ARBA" id="ARBA00022833"/>
    </source>
</evidence>
<evidence type="ECO:0000313" key="13">
    <source>
        <dbReference type="EMBL" id="CAG9854823.1"/>
    </source>
</evidence>
<dbReference type="EC" id="2.3.2.27" evidence="4"/>
<keyword evidence="8" id="KW-0833">Ubl conjugation pathway</keyword>
<dbReference type="GO" id="GO:0005737">
    <property type="term" value="C:cytoplasm"/>
    <property type="evidence" value="ECO:0007669"/>
    <property type="project" value="TreeGrafter"/>
</dbReference>